<dbReference type="Proteomes" id="UP000215223">
    <property type="component" value="Unassembled WGS sequence"/>
</dbReference>
<sequence>MTELRTPPRSEVPRTRRYHRLAPTTRKRPLLTRVNAVVVLLVVVDIVALLAAAQLAGTTSLETIEAGVALAGARVAGRVHRRRLWLSWLQDLPRSVAASGIAFVMISCLLIASAPSRSGLTSIQYLVIGFAVLSECGRAWVFAFGRWGRRRFRRCDRAIVVGAGASGGDLIRTMLRHPEFGLLPVGFVSSGADSETSRLPVEIVRDGLAEAIVRHGAGTVVLAHADERDSSVVDAAITAHRLGCLTLVLPRLFALCPDRGGVDRLRSYPLIRLAGSPTRRPSWLIKRVIETTLAAVTLVVLAPVIALCAAAVLLESGLPVIFRQVRVGVDGRTFVLYKLRSVRQDAADDSATRWSVAGDRRVGPVGRFLRRSSLDELPQLWNVVRGDMTLVGPRPERPVFVEEFSAVHDFYRNRHRVPTGLTGLAQVHGLRGDTSIADRARYDNYYIANWSLWLDVKIVILTVGELFCRRQR</sequence>
<feature type="domain" description="Bacterial sugar transferase" evidence="8">
    <location>
        <begin position="286"/>
        <end position="466"/>
    </location>
</feature>
<evidence type="ECO:0000256" key="3">
    <source>
        <dbReference type="ARBA" id="ARBA00022679"/>
    </source>
</evidence>
<dbReference type="EMBL" id="NMQT01000051">
    <property type="protein sequence ID" value="OXM56116.1"/>
    <property type="molecule type" value="Genomic_DNA"/>
</dbReference>
<comment type="similarity">
    <text evidence="2">Belongs to the bacterial sugar transferase family.</text>
</comment>
<gene>
    <name evidence="9" type="ORF">CFP71_14905</name>
</gene>
<evidence type="ECO:0000256" key="4">
    <source>
        <dbReference type="ARBA" id="ARBA00022692"/>
    </source>
</evidence>
<name>A0A229SB25_9PSEU</name>
<reference evidence="9 10" key="1">
    <citation type="submission" date="2017-07" db="EMBL/GenBank/DDBJ databases">
        <title>Amycolatopsis thailandensis Genome sequencing and assembly.</title>
        <authorList>
            <person name="Kaur N."/>
            <person name="Mayilraj S."/>
        </authorList>
    </citation>
    <scope>NUCLEOTIDE SEQUENCE [LARGE SCALE GENOMIC DNA]</scope>
    <source>
        <strain evidence="9 10">JCM 16380</strain>
    </source>
</reference>
<feature type="transmembrane region" description="Helical" evidence="7">
    <location>
        <begin position="30"/>
        <end position="53"/>
    </location>
</feature>
<proteinExistence type="inferred from homology"/>
<accession>A0A229SB25</accession>
<evidence type="ECO:0000256" key="6">
    <source>
        <dbReference type="ARBA" id="ARBA00023136"/>
    </source>
</evidence>
<keyword evidence="6 7" id="KW-0472">Membrane</keyword>
<comment type="caution">
    <text evidence="9">The sequence shown here is derived from an EMBL/GenBank/DDBJ whole genome shotgun (WGS) entry which is preliminary data.</text>
</comment>
<feature type="transmembrane region" description="Helical" evidence="7">
    <location>
        <begin position="288"/>
        <end position="314"/>
    </location>
</feature>
<protein>
    <submittedName>
        <fullName evidence="9">UDP-phosphate galactose phosphotransferase</fullName>
    </submittedName>
</protein>
<dbReference type="Pfam" id="PF02397">
    <property type="entry name" value="Bac_transf"/>
    <property type="match status" value="1"/>
</dbReference>
<organism evidence="9 10">
    <name type="scientific">Amycolatopsis thailandensis</name>
    <dbReference type="NCBI Taxonomy" id="589330"/>
    <lineage>
        <taxon>Bacteria</taxon>
        <taxon>Bacillati</taxon>
        <taxon>Actinomycetota</taxon>
        <taxon>Actinomycetes</taxon>
        <taxon>Pseudonocardiales</taxon>
        <taxon>Pseudonocardiaceae</taxon>
        <taxon>Amycolatopsis</taxon>
    </lineage>
</organism>
<keyword evidence="4 7" id="KW-0812">Transmembrane</keyword>
<evidence type="ECO:0000256" key="1">
    <source>
        <dbReference type="ARBA" id="ARBA00004141"/>
    </source>
</evidence>
<dbReference type="Gene3D" id="3.40.50.720">
    <property type="entry name" value="NAD(P)-binding Rossmann-like Domain"/>
    <property type="match status" value="1"/>
</dbReference>
<evidence type="ECO:0000256" key="5">
    <source>
        <dbReference type="ARBA" id="ARBA00022989"/>
    </source>
</evidence>
<dbReference type="GO" id="GO:0016780">
    <property type="term" value="F:phosphotransferase activity, for other substituted phosphate groups"/>
    <property type="evidence" value="ECO:0007669"/>
    <property type="project" value="TreeGrafter"/>
</dbReference>
<comment type="subcellular location">
    <subcellularLocation>
        <location evidence="1">Membrane</location>
        <topology evidence="1">Multi-pass membrane protein</topology>
    </subcellularLocation>
</comment>
<dbReference type="PANTHER" id="PTHR30576">
    <property type="entry name" value="COLANIC BIOSYNTHESIS UDP-GLUCOSE LIPID CARRIER TRANSFERASE"/>
    <property type="match status" value="1"/>
</dbReference>
<evidence type="ECO:0000256" key="7">
    <source>
        <dbReference type="SAM" id="Phobius"/>
    </source>
</evidence>
<dbReference type="PANTHER" id="PTHR30576:SF0">
    <property type="entry name" value="UNDECAPRENYL-PHOSPHATE N-ACETYLGALACTOSAMINYL 1-PHOSPHATE TRANSFERASE-RELATED"/>
    <property type="match status" value="1"/>
</dbReference>
<feature type="transmembrane region" description="Helical" evidence="7">
    <location>
        <begin position="122"/>
        <end position="144"/>
    </location>
</feature>
<evidence type="ECO:0000256" key="2">
    <source>
        <dbReference type="ARBA" id="ARBA00006464"/>
    </source>
</evidence>
<evidence type="ECO:0000259" key="8">
    <source>
        <dbReference type="Pfam" id="PF02397"/>
    </source>
</evidence>
<dbReference type="GO" id="GO:0016020">
    <property type="term" value="C:membrane"/>
    <property type="evidence" value="ECO:0007669"/>
    <property type="project" value="UniProtKB-SubCell"/>
</dbReference>
<keyword evidence="5 7" id="KW-1133">Transmembrane helix</keyword>
<dbReference type="OrthoDB" id="9808602at2"/>
<keyword evidence="10" id="KW-1185">Reference proteome</keyword>
<evidence type="ECO:0000313" key="9">
    <source>
        <dbReference type="EMBL" id="OXM56116.1"/>
    </source>
</evidence>
<dbReference type="AlphaFoldDB" id="A0A229SB25"/>
<dbReference type="InterPro" id="IPR017475">
    <property type="entry name" value="EPS_sugar_tfrase"/>
</dbReference>
<keyword evidence="3 9" id="KW-0808">Transferase</keyword>
<dbReference type="InterPro" id="IPR003362">
    <property type="entry name" value="Bact_transf"/>
</dbReference>
<evidence type="ECO:0000313" key="10">
    <source>
        <dbReference type="Proteomes" id="UP000215223"/>
    </source>
</evidence>
<dbReference type="NCBIfam" id="TIGR03025">
    <property type="entry name" value="EPS_sugtrans"/>
    <property type="match status" value="1"/>
</dbReference>